<proteinExistence type="predicted"/>
<dbReference type="AlphaFoldDB" id="A0A918WSC2"/>
<reference evidence="2" key="1">
    <citation type="journal article" date="2014" name="Int. J. Syst. Evol. Microbiol.">
        <title>Complete genome sequence of Corynebacterium casei LMG S-19264T (=DSM 44701T), isolated from a smear-ripened cheese.</title>
        <authorList>
            <consortium name="US DOE Joint Genome Institute (JGI-PGF)"/>
            <person name="Walter F."/>
            <person name="Albersmeier A."/>
            <person name="Kalinowski J."/>
            <person name="Ruckert C."/>
        </authorList>
    </citation>
    <scope>NUCLEOTIDE SEQUENCE</scope>
    <source>
        <strain evidence="2">JCM 4637</strain>
    </source>
</reference>
<organism evidence="2 3">
    <name type="scientific">Streptomyces finlayi</name>
    <dbReference type="NCBI Taxonomy" id="67296"/>
    <lineage>
        <taxon>Bacteria</taxon>
        <taxon>Bacillati</taxon>
        <taxon>Actinomycetota</taxon>
        <taxon>Actinomycetes</taxon>
        <taxon>Kitasatosporales</taxon>
        <taxon>Streptomycetaceae</taxon>
        <taxon>Streptomyces</taxon>
    </lineage>
</organism>
<protein>
    <submittedName>
        <fullName evidence="2">Uncharacterized protein</fullName>
    </submittedName>
</protein>
<reference evidence="2" key="2">
    <citation type="submission" date="2020-09" db="EMBL/GenBank/DDBJ databases">
        <authorList>
            <person name="Sun Q."/>
            <person name="Ohkuma M."/>
        </authorList>
    </citation>
    <scope>NUCLEOTIDE SEQUENCE</scope>
    <source>
        <strain evidence="2">JCM 4637</strain>
    </source>
</reference>
<sequence length="163" mass="16964">MLPEAMTALAAAGGAAVVQAAGTDAWNGLRRRIATWLGRGDRQRESVELERLDRTAAELEAASASEATEAEAETVRIRHEAGWQARIEARLEDFESGERAEAAGELEELLAPYSVRGDVSAGEGGQAIGGDMKISASDGSIAANIIHGGAHVGRPPVPDPPQG</sequence>
<accession>A0A918WSC2</accession>
<keyword evidence="1" id="KW-0175">Coiled coil</keyword>
<name>A0A918WSC2_9ACTN</name>
<evidence type="ECO:0000256" key="1">
    <source>
        <dbReference type="SAM" id="Coils"/>
    </source>
</evidence>
<evidence type="ECO:0000313" key="3">
    <source>
        <dbReference type="Proteomes" id="UP000638353"/>
    </source>
</evidence>
<evidence type="ECO:0000313" key="2">
    <source>
        <dbReference type="EMBL" id="GHC78079.1"/>
    </source>
</evidence>
<gene>
    <name evidence="2" type="ORF">GCM10010334_03000</name>
</gene>
<feature type="coiled-coil region" evidence="1">
    <location>
        <begin position="42"/>
        <end position="69"/>
    </location>
</feature>
<dbReference type="EMBL" id="BMVC01000001">
    <property type="protein sequence ID" value="GHC78079.1"/>
    <property type="molecule type" value="Genomic_DNA"/>
</dbReference>
<dbReference type="Proteomes" id="UP000638353">
    <property type="component" value="Unassembled WGS sequence"/>
</dbReference>
<dbReference type="RefSeq" id="WP_189820821.1">
    <property type="nucleotide sequence ID" value="NZ_BMVC01000001.1"/>
</dbReference>
<comment type="caution">
    <text evidence="2">The sequence shown here is derived from an EMBL/GenBank/DDBJ whole genome shotgun (WGS) entry which is preliminary data.</text>
</comment>